<dbReference type="EMBL" id="HACA01006429">
    <property type="protein sequence ID" value="CDW23790.1"/>
    <property type="molecule type" value="Transcribed_RNA"/>
</dbReference>
<proteinExistence type="predicted"/>
<name>A0A0K2TD59_LEPSM</name>
<protein>
    <submittedName>
        <fullName evidence="2">Uncharacterized protein</fullName>
    </submittedName>
</protein>
<feature type="transmembrane region" description="Helical" evidence="1">
    <location>
        <begin position="6"/>
        <end position="27"/>
    </location>
</feature>
<keyword evidence="1" id="KW-1133">Transmembrane helix</keyword>
<evidence type="ECO:0000256" key="1">
    <source>
        <dbReference type="SAM" id="Phobius"/>
    </source>
</evidence>
<feature type="transmembrane region" description="Helical" evidence="1">
    <location>
        <begin position="39"/>
        <end position="58"/>
    </location>
</feature>
<keyword evidence="1" id="KW-0812">Transmembrane</keyword>
<organism evidence="2">
    <name type="scientific">Lepeophtheirus salmonis</name>
    <name type="common">Salmon louse</name>
    <name type="synonym">Caligus salmonis</name>
    <dbReference type="NCBI Taxonomy" id="72036"/>
    <lineage>
        <taxon>Eukaryota</taxon>
        <taxon>Metazoa</taxon>
        <taxon>Ecdysozoa</taxon>
        <taxon>Arthropoda</taxon>
        <taxon>Crustacea</taxon>
        <taxon>Multicrustacea</taxon>
        <taxon>Hexanauplia</taxon>
        <taxon>Copepoda</taxon>
        <taxon>Siphonostomatoida</taxon>
        <taxon>Caligidae</taxon>
        <taxon>Lepeophtheirus</taxon>
    </lineage>
</organism>
<feature type="non-terminal residue" evidence="2">
    <location>
        <position position="1"/>
    </location>
</feature>
<evidence type="ECO:0000313" key="2">
    <source>
        <dbReference type="EMBL" id="CDW23790.1"/>
    </source>
</evidence>
<keyword evidence="1" id="KW-0472">Membrane</keyword>
<sequence>EDQEALKSTLFLFSANLVNRCSLIFVYRGSHCFVFNISLHVFIFLYIRLCIISTVFYVL</sequence>
<accession>A0A0K2TD59</accession>
<dbReference type="AlphaFoldDB" id="A0A0K2TD59"/>
<reference evidence="2" key="1">
    <citation type="submission" date="2014-05" db="EMBL/GenBank/DDBJ databases">
        <authorList>
            <person name="Chronopoulou M."/>
        </authorList>
    </citation>
    <scope>NUCLEOTIDE SEQUENCE</scope>
    <source>
        <tissue evidence="2">Whole organism</tissue>
    </source>
</reference>